<feature type="transmembrane region" description="Helical" evidence="6">
    <location>
        <begin position="242"/>
        <end position="265"/>
    </location>
</feature>
<sequence length="440" mass="49219">MFKWFKSQPEQPVTKTNEEINQLYRYWRIHIMIALYVGYAIFYFTRKSFNYVMPVMLEDLGMKVTDVGILTTCFALVYGASKFISGMMSDKSNPRYFMGIGLILTGISNILFGFSSSLILFICLWILNAFFQGWGWPPAIKSLTVWYSRKERGFWYAIANTSHNVGGALIPLLAGGLAVHFSWRYGMIVPGTIGIIAGLIVIWRLRDRPVSMGLPTVGEWRNDPLELEQVNNSKKMPMSQILIHYIFTNKLIWLLAISNILIYIVRIGLNDWTNLYLVREYNYDLVKANSALSLFEIGGFFGTMVAGWGSDVLFKGNRTPMNIIFMIGIGVAAALLWIFPDLGYGLVAACFFVIGFFVFGPQMLIGIAAAEVAHKDSAGTANGFVGLFGYIGAAFAGYPLSKIIESTGWNGFFITMIVSTLLSALILVPMLKMKKANVTF</sequence>
<dbReference type="PANTHER" id="PTHR43826:SF3">
    <property type="entry name" value="GLUCOSE-6-PHOSPHATE EXCHANGER SLC37A4"/>
    <property type="match status" value="1"/>
</dbReference>
<comment type="caution">
    <text evidence="8">The sequence shown here is derived from an EMBL/GenBank/DDBJ whole genome shotgun (WGS) entry which is preliminary data.</text>
</comment>
<keyword evidence="2" id="KW-0813">Transport</keyword>
<organism evidence="8 9">
    <name type="scientific">Lysinibacillus xylanilyticus</name>
    <dbReference type="NCBI Taxonomy" id="582475"/>
    <lineage>
        <taxon>Bacteria</taxon>
        <taxon>Bacillati</taxon>
        <taxon>Bacillota</taxon>
        <taxon>Bacilli</taxon>
        <taxon>Bacillales</taxon>
        <taxon>Bacillaceae</taxon>
        <taxon>Lysinibacillus</taxon>
    </lineage>
</organism>
<feature type="transmembrane region" description="Helical" evidence="6">
    <location>
        <begin position="321"/>
        <end position="339"/>
    </location>
</feature>
<feature type="transmembrane region" description="Helical" evidence="6">
    <location>
        <begin position="118"/>
        <end position="136"/>
    </location>
</feature>
<keyword evidence="8" id="KW-0675">Receptor</keyword>
<protein>
    <submittedName>
        <fullName evidence="8">MFS transporter family glucose-6-phosphate receptor UhpC</fullName>
    </submittedName>
</protein>
<evidence type="ECO:0000313" key="8">
    <source>
        <dbReference type="EMBL" id="MEX3748011.1"/>
    </source>
</evidence>
<dbReference type="InterPro" id="IPR011701">
    <property type="entry name" value="MFS"/>
</dbReference>
<dbReference type="InterPro" id="IPR036259">
    <property type="entry name" value="MFS_trans_sf"/>
</dbReference>
<proteinExistence type="predicted"/>
<dbReference type="InterPro" id="IPR020846">
    <property type="entry name" value="MFS_dom"/>
</dbReference>
<accession>A0ABV3W4S0</accession>
<evidence type="ECO:0000256" key="5">
    <source>
        <dbReference type="ARBA" id="ARBA00023136"/>
    </source>
</evidence>
<feature type="transmembrane region" description="Helical" evidence="6">
    <location>
        <begin position="26"/>
        <end position="44"/>
    </location>
</feature>
<gene>
    <name evidence="8" type="primary">uhpC</name>
    <name evidence="8" type="ORF">AB1300_23295</name>
</gene>
<comment type="subcellular location">
    <subcellularLocation>
        <location evidence="1">Cell membrane</location>
        <topology evidence="1">Multi-pass membrane protein</topology>
    </subcellularLocation>
</comment>
<keyword evidence="9" id="KW-1185">Reference proteome</keyword>
<dbReference type="NCBIfam" id="TIGR00881">
    <property type="entry name" value="2A0104"/>
    <property type="match status" value="1"/>
</dbReference>
<dbReference type="InterPro" id="IPR051337">
    <property type="entry name" value="OPA_Antiporter"/>
</dbReference>
<reference evidence="8 9" key="1">
    <citation type="submission" date="2024-07" db="EMBL/GenBank/DDBJ databases">
        <title>Characterization of a bacterium isolated from hydrolysated instant sea cucumber by whole-genome sequencing and metabolomics.</title>
        <authorList>
            <person name="Luo X."/>
            <person name="Zhang Z."/>
            <person name="Zheng Z."/>
            <person name="Zhang W."/>
            <person name="Ming T."/>
            <person name="Jiao L."/>
            <person name="Su X."/>
            <person name="Kong F."/>
            <person name="Xu J."/>
        </authorList>
    </citation>
    <scope>NUCLEOTIDE SEQUENCE [LARGE SCALE GENOMIC DNA]</scope>
    <source>
        <strain evidence="8 9">XL-2024</strain>
    </source>
</reference>
<evidence type="ECO:0000313" key="9">
    <source>
        <dbReference type="Proteomes" id="UP001558534"/>
    </source>
</evidence>
<dbReference type="NCBIfam" id="NF008661">
    <property type="entry name" value="PRK11663.1"/>
    <property type="match status" value="1"/>
</dbReference>
<dbReference type="EMBL" id="JBFRHK010000022">
    <property type="protein sequence ID" value="MEX3748011.1"/>
    <property type="molecule type" value="Genomic_DNA"/>
</dbReference>
<feature type="transmembrane region" description="Helical" evidence="6">
    <location>
        <begin position="185"/>
        <end position="205"/>
    </location>
</feature>
<dbReference type="Pfam" id="PF07690">
    <property type="entry name" value="MFS_1"/>
    <property type="match status" value="1"/>
</dbReference>
<keyword evidence="4 6" id="KW-1133">Transmembrane helix</keyword>
<evidence type="ECO:0000256" key="6">
    <source>
        <dbReference type="SAM" id="Phobius"/>
    </source>
</evidence>
<dbReference type="InterPro" id="IPR000849">
    <property type="entry name" value="Sugar_P_transporter"/>
</dbReference>
<evidence type="ECO:0000256" key="3">
    <source>
        <dbReference type="ARBA" id="ARBA00022692"/>
    </source>
</evidence>
<feature type="domain" description="Major facilitator superfamily (MFS) profile" evidence="7">
    <location>
        <begin position="31"/>
        <end position="435"/>
    </location>
</feature>
<feature type="transmembrane region" description="Helical" evidence="6">
    <location>
        <begin position="285"/>
        <end position="309"/>
    </location>
</feature>
<feature type="transmembrane region" description="Helical" evidence="6">
    <location>
        <begin position="64"/>
        <end position="84"/>
    </location>
</feature>
<evidence type="ECO:0000256" key="4">
    <source>
        <dbReference type="ARBA" id="ARBA00022989"/>
    </source>
</evidence>
<keyword evidence="5 6" id="KW-0472">Membrane</keyword>
<dbReference type="SUPFAM" id="SSF103473">
    <property type="entry name" value="MFS general substrate transporter"/>
    <property type="match status" value="1"/>
</dbReference>
<dbReference type="Gene3D" id="1.20.1250.20">
    <property type="entry name" value="MFS general substrate transporter like domains"/>
    <property type="match status" value="2"/>
</dbReference>
<dbReference type="Proteomes" id="UP001558534">
    <property type="component" value="Unassembled WGS sequence"/>
</dbReference>
<evidence type="ECO:0000256" key="2">
    <source>
        <dbReference type="ARBA" id="ARBA00022448"/>
    </source>
</evidence>
<keyword evidence="3 6" id="KW-0812">Transmembrane</keyword>
<feature type="transmembrane region" description="Helical" evidence="6">
    <location>
        <begin position="381"/>
        <end position="400"/>
    </location>
</feature>
<dbReference type="PROSITE" id="PS50850">
    <property type="entry name" value="MFS"/>
    <property type="match status" value="1"/>
</dbReference>
<feature type="transmembrane region" description="Helical" evidence="6">
    <location>
        <begin position="345"/>
        <end position="369"/>
    </location>
</feature>
<evidence type="ECO:0000256" key="1">
    <source>
        <dbReference type="ARBA" id="ARBA00004651"/>
    </source>
</evidence>
<dbReference type="PANTHER" id="PTHR43826">
    <property type="entry name" value="GLUCOSE-6-PHOSPHATE EXCHANGER SLC37A4"/>
    <property type="match status" value="1"/>
</dbReference>
<dbReference type="RefSeq" id="WP_368638444.1">
    <property type="nucleotide sequence ID" value="NZ_JBFRHK010000022.1"/>
</dbReference>
<feature type="transmembrane region" description="Helical" evidence="6">
    <location>
        <begin position="157"/>
        <end position="179"/>
    </location>
</feature>
<name>A0ABV3W4S0_9BACI</name>
<feature type="transmembrane region" description="Helical" evidence="6">
    <location>
        <begin position="412"/>
        <end position="431"/>
    </location>
</feature>
<evidence type="ECO:0000259" key="7">
    <source>
        <dbReference type="PROSITE" id="PS50850"/>
    </source>
</evidence>
<dbReference type="PIRSF" id="PIRSF002808">
    <property type="entry name" value="Hexose_phosphate_transp"/>
    <property type="match status" value="1"/>
</dbReference>